<dbReference type="SUPFAM" id="SSF53335">
    <property type="entry name" value="S-adenosyl-L-methionine-dependent methyltransferases"/>
    <property type="match status" value="1"/>
</dbReference>
<comment type="similarity">
    <text evidence="3">Belongs to the N(4)/N(6)-methyltransferase family.</text>
</comment>
<gene>
    <name evidence="5" type="ORF">ACFQBQ_00795</name>
</gene>
<feature type="domain" description="DNA methylase N-4/N-6" evidence="4">
    <location>
        <begin position="25"/>
        <end position="236"/>
    </location>
</feature>
<dbReference type="Proteomes" id="UP001596391">
    <property type="component" value="Unassembled WGS sequence"/>
</dbReference>
<dbReference type="InterPro" id="IPR029063">
    <property type="entry name" value="SAM-dependent_MTases_sf"/>
</dbReference>
<dbReference type="EC" id="2.1.1.-" evidence="3"/>
<evidence type="ECO:0000259" key="4">
    <source>
        <dbReference type="Pfam" id="PF01555"/>
    </source>
</evidence>
<evidence type="ECO:0000313" key="6">
    <source>
        <dbReference type="Proteomes" id="UP001596391"/>
    </source>
</evidence>
<dbReference type="Gene3D" id="3.40.50.150">
    <property type="entry name" value="Vaccinia Virus protein VP39"/>
    <property type="match status" value="1"/>
</dbReference>
<keyword evidence="6" id="KW-1185">Reference proteome</keyword>
<protein>
    <recommendedName>
        <fullName evidence="3">Methyltransferase</fullName>
        <ecNumber evidence="3">2.1.1.-</ecNumber>
    </recommendedName>
</protein>
<sequence length="354" mass="39343">MSNATTQLMLGDCLEQMKSLPDNSVDMVLTDLPYGTTGCTWDSIIPLEKLWVEWRRICKPNAAIVLTASQPFTTALIASNLKAFRYCWVWEKDRHSNFQLAKKQPLKQHEDVVVFAQRQPTYNPQGLIKLAKPKRMSNKEGSRRLQHIASAKKRSTYLQEWTGYPKSVLKLPTERGHHPTQKPVALCDYLIRTYTHENDTVLDCTMGSGTTGVAAMNTVRCFIGIERDAAYFNTAKARINAAEEKIMNPLQTIETIGMDIAHVAEQAVAFLPHVVSLLDHAIKDEPEVKTLLSGLITQAIAVLTAGSTAAEDKGISLAADATTLAAAEQFFMYVKGTFLPQAEAIYKEISSDIR</sequence>
<dbReference type="Pfam" id="PF01555">
    <property type="entry name" value="N6_N4_Mtase"/>
    <property type="match status" value="1"/>
</dbReference>
<dbReference type="EMBL" id="JBHSWI010000001">
    <property type="protein sequence ID" value="MFC6644150.1"/>
    <property type="molecule type" value="Genomic_DNA"/>
</dbReference>
<keyword evidence="1" id="KW-0489">Methyltransferase</keyword>
<comment type="caution">
    <text evidence="5">The sequence shown here is derived from an EMBL/GenBank/DDBJ whole genome shotgun (WGS) entry which is preliminary data.</text>
</comment>
<dbReference type="RefSeq" id="WP_263372102.1">
    <property type="nucleotide sequence ID" value="NZ_JAGSYD010000004.1"/>
</dbReference>
<evidence type="ECO:0000256" key="1">
    <source>
        <dbReference type="ARBA" id="ARBA00022603"/>
    </source>
</evidence>
<dbReference type="InterPro" id="IPR002941">
    <property type="entry name" value="DNA_methylase_N4/N6"/>
</dbReference>
<dbReference type="InterPro" id="IPR001091">
    <property type="entry name" value="RM_Methyltransferase"/>
</dbReference>
<name>A0ABW1Z6V8_9BACT</name>
<keyword evidence="2" id="KW-0808">Transferase</keyword>
<organism evidence="5 6">
    <name type="scientific">Granulicella cerasi</name>
    <dbReference type="NCBI Taxonomy" id="741063"/>
    <lineage>
        <taxon>Bacteria</taxon>
        <taxon>Pseudomonadati</taxon>
        <taxon>Acidobacteriota</taxon>
        <taxon>Terriglobia</taxon>
        <taxon>Terriglobales</taxon>
        <taxon>Acidobacteriaceae</taxon>
        <taxon>Granulicella</taxon>
    </lineage>
</organism>
<evidence type="ECO:0000256" key="3">
    <source>
        <dbReference type="RuleBase" id="RU362026"/>
    </source>
</evidence>
<accession>A0ABW1Z6V8</accession>
<dbReference type="PRINTS" id="PR00508">
    <property type="entry name" value="S21N4MTFRASE"/>
</dbReference>
<proteinExistence type="inferred from homology"/>
<evidence type="ECO:0000256" key="2">
    <source>
        <dbReference type="ARBA" id="ARBA00022679"/>
    </source>
</evidence>
<evidence type="ECO:0000313" key="5">
    <source>
        <dbReference type="EMBL" id="MFC6644150.1"/>
    </source>
</evidence>
<reference evidence="6" key="1">
    <citation type="journal article" date="2019" name="Int. J. Syst. Evol. Microbiol.">
        <title>The Global Catalogue of Microorganisms (GCM) 10K type strain sequencing project: providing services to taxonomists for standard genome sequencing and annotation.</title>
        <authorList>
            <consortium name="The Broad Institute Genomics Platform"/>
            <consortium name="The Broad Institute Genome Sequencing Center for Infectious Disease"/>
            <person name="Wu L."/>
            <person name="Ma J."/>
        </authorList>
    </citation>
    <scope>NUCLEOTIDE SEQUENCE [LARGE SCALE GENOMIC DNA]</scope>
    <source>
        <strain evidence="6">CGMCC 1.16026</strain>
    </source>
</reference>